<dbReference type="AlphaFoldDB" id="A0A9Y2AIT1"/>
<gene>
    <name evidence="3" type="ORF">P3F81_01785</name>
</gene>
<dbReference type="Proteomes" id="UP001243623">
    <property type="component" value="Chromosome"/>
</dbReference>
<keyword evidence="2" id="KW-0560">Oxidoreductase</keyword>
<dbReference type="RefSeq" id="WP_147666902.1">
    <property type="nucleotide sequence ID" value="NZ_CP120678.1"/>
</dbReference>
<sequence length="263" mass="28572">MIDNIFSLKNKTIVITGGAGHLGKAMSEALAAFGANLFIVGYDEDKNKKYAMNLKDKYKLDVCIGGNIDLKDEDSIKIQLANIIDKTGKIDILINNAAFSCAGKVENMTNDDWCKGIDGTINGVFRVTKYTLQQMIKQQYGNIINIASMYGMVAPDSRIYGNSGFNNPANYGAGKAAIIQFTKYLATTYGNKNIRANSISPGPFPSCEVQKNKEFIKNLSSKNPLGRIGRPEDLQGIIVLLASDASSYLTGQNIAVDGGWTAW</sequence>
<dbReference type="PRINTS" id="PR00081">
    <property type="entry name" value="GDHRDH"/>
</dbReference>
<dbReference type="GO" id="GO:0030497">
    <property type="term" value="P:fatty acid elongation"/>
    <property type="evidence" value="ECO:0007669"/>
    <property type="project" value="TreeGrafter"/>
</dbReference>
<accession>A0A9Y2AIT1</accession>
<proteinExistence type="inferred from homology"/>
<dbReference type="Pfam" id="PF13561">
    <property type="entry name" value="adh_short_C2"/>
    <property type="match status" value="1"/>
</dbReference>
<dbReference type="SUPFAM" id="SSF51735">
    <property type="entry name" value="NAD(P)-binding Rossmann-fold domains"/>
    <property type="match status" value="1"/>
</dbReference>
<reference evidence="3" key="1">
    <citation type="submission" date="2023-03" db="EMBL/GenBank/DDBJ databases">
        <title>Selenobaculum gbiensis gen. nov. sp. nov., a new bacterium isolated from the gut microbiota of IBD patient.</title>
        <authorList>
            <person name="Yeo S."/>
            <person name="Park H."/>
            <person name="Huh C.S."/>
        </authorList>
    </citation>
    <scope>NUCLEOTIDE SEQUENCE</scope>
    <source>
        <strain evidence="3">ICN-92133</strain>
    </source>
</reference>
<name>A0A9Y2AIT1_9FIRM</name>
<keyword evidence="4" id="KW-1185">Reference proteome</keyword>
<dbReference type="PRINTS" id="PR00080">
    <property type="entry name" value="SDRFAMILY"/>
</dbReference>
<dbReference type="GO" id="GO:0008206">
    <property type="term" value="P:bile acid metabolic process"/>
    <property type="evidence" value="ECO:0007669"/>
    <property type="project" value="UniProtKB-ARBA"/>
</dbReference>
<organism evidence="3 4">
    <name type="scientific">Selenobaculum gibii</name>
    <dbReference type="NCBI Taxonomy" id="3054208"/>
    <lineage>
        <taxon>Bacteria</taxon>
        <taxon>Bacillati</taxon>
        <taxon>Bacillota</taxon>
        <taxon>Negativicutes</taxon>
        <taxon>Selenomonadales</taxon>
        <taxon>Selenomonadaceae</taxon>
        <taxon>Selenobaculum</taxon>
    </lineage>
</organism>
<evidence type="ECO:0000313" key="4">
    <source>
        <dbReference type="Proteomes" id="UP001243623"/>
    </source>
</evidence>
<evidence type="ECO:0000313" key="3">
    <source>
        <dbReference type="EMBL" id="WIW71082.1"/>
    </source>
</evidence>
<dbReference type="PANTHER" id="PTHR42760:SF40">
    <property type="entry name" value="3-OXOACYL-[ACYL-CARRIER-PROTEIN] REDUCTASE, CHLOROPLASTIC"/>
    <property type="match status" value="1"/>
</dbReference>
<dbReference type="Gene3D" id="3.40.50.720">
    <property type="entry name" value="NAD(P)-binding Rossmann-like Domain"/>
    <property type="match status" value="1"/>
</dbReference>
<dbReference type="PANTHER" id="PTHR42760">
    <property type="entry name" value="SHORT-CHAIN DEHYDROGENASES/REDUCTASES FAMILY MEMBER"/>
    <property type="match status" value="1"/>
</dbReference>
<dbReference type="KEGG" id="sgbi:P3F81_01785"/>
<dbReference type="GO" id="GO:0016616">
    <property type="term" value="F:oxidoreductase activity, acting on the CH-OH group of donors, NAD or NADP as acceptor"/>
    <property type="evidence" value="ECO:0007669"/>
    <property type="project" value="TreeGrafter"/>
</dbReference>
<evidence type="ECO:0000256" key="2">
    <source>
        <dbReference type="ARBA" id="ARBA00023002"/>
    </source>
</evidence>
<protein>
    <submittedName>
        <fullName evidence="3">SDR family oxidoreductase</fullName>
    </submittedName>
</protein>
<dbReference type="InterPro" id="IPR036291">
    <property type="entry name" value="NAD(P)-bd_dom_sf"/>
</dbReference>
<comment type="similarity">
    <text evidence="1">Belongs to the short-chain dehydrogenases/reductases (SDR) family.</text>
</comment>
<dbReference type="EMBL" id="CP120678">
    <property type="protein sequence ID" value="WIW71082.1"/>
    <property type="molecule type" value="Genomic_DNA"/>
</dbReference>
<evidence type="ECO:0000256" key="1">
    <source>
        <dbReference type="ARBA" id="ARBA00006484"/>
    </source>
</evidence>
<dbReference type="FunFam" id="3.40.50.720:FF:000084">
    <property type="entry name" value="Short-chain dehydrogenase reductase"/>
    <property type="match status" value="1"/>
</dbReference>
<dbReference type="InterPro" id="IPR002347">
    <property type="entry name" value="SDR_fam"/>
</dbReference>